<evidence type="ECO:0000313" key="2">
    <source>
        <dbReference type="EMBL" id="CAD5214125.1"/>
    </source>
</evidence>
<feature type="chain" id="PRO_5035594986" evidence="1">
    <location>
        <begin position="18"/>
        <end position="178"/>
    </location>
</feature>
<name>A0A811KFJ5_9BILA</name>
<protein>
    <submittedName>
        <fullName evidence="2">Uncharacterized protein</fullName>
    </submittedName>
</protein>
<reference evidence="2" key="1">
    <citation type="submission" date="2020-09" db="EMBL/GenBank/DDBJ databases">
        <authorList>
            <person name="Kikuchi T."/>
        </authorList>
    </citation>
    <scope>NUCLEOTIDE SEQUENCE</scope>
    <source>
        <strain evidence="2">SH1</strain>
    </source>
</reference>
<evidence type="ECO:0000313" key="3">
    <source>
        <dbReference type="Proteomes" id="UP000614601"/>
    </source>
</evidence>
<dbReference type="Proteomes" id="UP000614601">
    <property type="component" value="Unassembled WGS sequence"/>
</dbReference>
<dbReference type="EMBL" id="CAJFDH010000003">
    <property type="protein sequence ID" value="CAD5214125.1"/>
    <property type="molecule type" value="Genomic_DNA"/>
</dbReference>
<comment type="caution">
    <text evidence="2">The sequence shown here is derived from an EMBL/GenBank/DDBJ whole genome shotgun (WGS) entry which is preliminary data.</text>
</comment>
<gene>
    <name evidence="2" type="ORF">BOKJ2_LOCUS5436</name>
</gene>
<keyword evidence="3" id="KW-1185">Reference proteome</keyword>
<feature type="signal peptide" evidence="1">
    <location>
        <begin position="1"/>
        <end position="17"/>
    </location>
</feature>
<dbReference type="AlphaFoldDB" id="A0A811KFJ5"/>
<sequence>MFLHFALILYFIQILAAENVYCTYYRNTNEITCGTVTCETHVPANAAVEKEDPDVDLLDRKLPKGWYRIGTLQIRHDTSWFNLYRRRATGNGYWDFYTNIPERNCVGGFGLHAGENITGSITVKDKRCFDRLVDQIERKTTSEKFDVLQCRKCIFNSCWLGVRNLPDQRTYLTNLRSV</sequence>
<keyword evidence="1" id="KW-0732">Signal</keyword>
<accession>A0A811KFJ5</accession>
<dbReference type="OrthoDB" id="5772860at2759"/>
<evidence type="ECO:0000256" key="1">
    <source>
        <dbReference type="SAM" id="SignalP"/>
    </source>
</evidence>
<proteinExistence type="predicted"/>
<dbReference type="EMBL" id="CAJFCW020000003">
    <property type="protein sequence ID" value="CAG9102134.1"/>
    <property type="molecule type" value="Genomic_DNA"/>
</dbReference>
<organism evidence="2 3">
    <name type="scientific">Bursaphelenchus okinawaensis</name>
    <dbReference type="NCBI Taxonomy" id="465554"/>
    <lineage>
        <taxon>Eukaryota</taxon>
        <taxon>Metazoa</taxon>
        <taxon>Ecdysozoa</taxon>
        <taxon>Nematoda</taxon>
        <taxon>Chromadorea</taxon>
        <taxon>Rhabditida</taxon>
        <taxon>Tylenchina</taxon>
        <taxon>Tylenchomorpha</taxon>
        <taxon>Aphelenchoidea</taxon>
        <taxon>Aphelenchoididae</taxon>
        <taxon>Bursaphelenchus</taxon>
    </lineage>
</organism>
<dbReference type="Proteomes" id="UP000783686">
    <property type="component" value="Unassembled WGS sequence"/>
</dbReference>